<evidence type="ECO:0000313" key="2">
    <source>
        <dbReference type="EMBL" id="KAF2193990.1"/>
    </source>
</evidence>
<organism evidence="2 3">
    <name type="scientific">Zopfia rhizophila CBS 207.26</name>
    <dbReference type="NCBI Taxonomy" id="1314779"/>
    <lineage>
        <taxon>Eukaryota</taxon>
        <taxon>Fungi</taxon>
        <taxon>Dikarya</taxon>
        <taxon>Ascomycota</taxon>
        <taxon>Pezizomycotina</taxon>
        <taxon>Dothideomycetes</taxon>
        <taxon>Dothideomycetes incertae sedis</taxon>
        <taxon>Zopfiaceae</taxon>
        <taxon>Zopfia</taxon>
    </lineage>
</organism>
<name>A0A6A6EV59_9PEZI</name>
<evidence type="ECO:0000313" key="3">
    <source>
        <dbReference type="Proteomes" id="UP000800200"/>
    </source>
</evidence>
<reference evidence="2" key="1">
    <citation type="journal article" date="2020" name="Stud. Mycol.">
        <title>101 Dothideomycetes genomes: a test case for predicting lifestyles and emergence of pathogens.</title>
        <authorList>
            <person name="Haridas S."/>
            <person name="Albert R."/>
            <person name="Binder M."/>
            <person name="Bloem J."/>
            <person name="Labutti K."/>
            <person name="Salamov A."/>
            <person name="Andreopoulos B."/>
            <person name="Baker S."/>
            <person name="Barry K."/>
            <person name="Bills G."/>
            <person name="Bluhm B."/>
            <person name="Cannon C."/>
            <person name="Castanera R."/>
            <person name="Culley D."/>
            <person name="Daum C."/>
            <person name="Ezra D."/>
            <person name="Gonzalez J."/>
            <person name="Henrissat B."/>
            <person name="Kuo A."/>
            <person name="Liang C."/>
            <person name="Lipzen A."/>
            <person name="Lutzoni F."/>
            <person name="Magnuson J."/>
            <person name="Mondo S."/>
            <person name="Nolan M."/>
            <person name="Ohm R."/>
            <person name="Pangilinan J."/>
            <person name="Park H.-J."/>
            <person name="Ramirez L."/>
            <person name="Alfaro M."/>
            <person name="Sun H."/>
            <person name="Tritt A."/>
            <person name="Yoshinaga Y."/>
            <person name="Zwiers L.-H."/>
            <person name="Turgeon B."/>
            <person name="Goodwin S."/>
            <person name="Spatafora J."/>
            <person name="Crous P."/>
            <person name="Grigoriev I."/>
        </authorList>
    </citation>
    <scope>NUCLEOTIDE SEQUENCE</scope>
    <source>
        <strain evidence="2">CBS 207.26</strain>
    </source>
</reference>
<protein>
    <submittedName>
        <fullName evidence="2">Uncharacterized protein</fullName>
    </submittedName>
</protein>
<accession>A0A6A6EV59</accession>
<dbReference type="OrthoDB" id="4829316at2759"/>
<keyword evidence="3" id="KW-1185">Reference proteome</keyword>
<keyword evidence="1" id="KW-0812">Transmembrane</keyword>
<dbReference type="Proteomes" id="UP000800200">
    <property type="component" value="Unassembled WGS sequence"/>
</dbReference>
<keyword evidence="1" id="KW-1133">Transmembrane helix</keyword>
<feature type="transmembrane region" description="Helical" evidence="1">
    <location>
        <begin position="51"/>
        <end position="70"/>
    </location>
</feature>
<keyword evidence="1" id="KW-0472">Membrane</keyword>
<gene>
    <name evidence="2" type="ORF">K469DRAFT_709463</name>
</gene>
<dbReference type="AlphaFoldDB" id="A0A6A6EV59"/>
<proteinExistence type="predicted"/>
<dbReference type="EMBL" id="ML994612">
    <property type="protein sequence ID" value="KAF2193990.1"/>
    <property type="molecule type" value="Genomic_DNA"/>
</dbReference>
<sequence length="75" mass="8155">MPSATPVRGFLRTAARYLSEPHPMNRSPVTQTPHTVPYSIYGKRVLRAGAFYVPMGCLILGWPIAASAVLKKTGV</sequence>
<evidence type="ECO:0000256" key="1">
    <source>
        <dbReference type="SAM" id="Phobius"/>
    </source>
</evidence>